<comment type="caution">
    <text evidence="3">The sequence shown here is derived from an EMBL/GenBank/DDBJ whole genome shotgun (WGS) entry which is preliminary data.</text>
</comment>
<dbReference type="Pfam" id="PF01757">
    <property type="entry name" value="Acyl_transf_3"/>
    <property type="match status" value="1"/>
</dbReference>
<keyword evidence="3" id="KW-0808">Transferase</keyword>
<feature type="transmembrane region" description="Helical" evidence="1">
    <location>
        <begin position="42"/>
        <end position="62"/>
    </location>
</feature>
<feature type="transmembrane region" description="Helical" evidence="1">
    <location>
        <begin position="203"/>
        <end position="225"/>
    </location>
</feature>
<dbReference type="PANTHER" id="PTHR23028">
    <property type="entry name" value="ACETYLTRANSFERASE"/>
    <property type="match status" value="1"/>
</dbReference>
<organism evidence="3 4">
    <name type="scientific">Agrobacterium vitis</name>
    <name type="common">Rhizobium vitis</name>
    <dbReference type="NCBI Taxonomy" id="373"/>
    <lineage>
        <taxon>Bacteria</taxon>
        <taxon>Pseudomonadati</taxon>
        <taxon>Pseudomonadota</taxon>
        <taxon>Alphaproteobacteria</taxon>
        <taxon>Hyphomicrobiales</taxon>
        <taxon>Rhizobiaceae</taxon>
        <taxon>Rhizobium/Agrobacterium group</taxon>
        <taxon>Agrobacterium</taxon>
    </lineage>
</organism>
<dbReference type="Proteomes" id="UP000175993">
    <property type="component" value="Unassembled WGS sequence"/>
</dbReference>
<sequence length="409" mass="46727">MRFVALDSLRGISALMVVFFHIEIMGKIYAGVFHGLKFIEHSFLFVDFFFVLSGFVLSHAYLSSIRNSGDVFAFIVRRFGRVYPLHFMFLVLMIALEIFRYLANGYGIASFDRIFTGETSFYAILTNLFLLQSLGFNDTPTWNSPSWSISSEFYVYILFSLIIFAFRNKKYVVTFISLFILISSALILINYSARYMDTIFDYAIYRCLFGFFVGVFTYAITAGIRSRVELGVESGKVLFSILEPLAVIACAVFIYQVGASPLSYIAPFIFAVVVAVFSFEKSWMSLLLKAKPFELLGNISYTIYISHAFFLSSVSLGLQILAQKGLFFRWSEHFPDQWHGYGIKIMVPSLPIISNVIVVAVFILIIYMAFLINKYIEQPSRNYFNNISDSVKTNNDSTFGERLLNYSNK</sequence>
<dbReference type="InterPro" id="IPR050879">
    <property type="entry name" value="Acyltransferase_3"/>
</dbReference>
<keyword evidence="1" id="KW-0812">Transmembrane</keyword>
<dbReference type="PANTHER" id="PTHR23028:SF131">
    <property type="entry name" value="BLR2367 PROTEIN"/>
    <property type="match status" value="1"/>
</dbReference>
<feature type="transmembrane region" description="Helical" evidence="1">
    <location>
        <begin position="237"/>
        <end position="256"/>
    </location>
</feature>
<evidence type="ECO:0000256" key="1">
    <source>
        <dbReference type="SAM" id="Phobius"/>
    </source>
</evidence>
<evidence type="ECO:0000313" key="3">
    <source>
        <dbReference type="EMBL" id="MUP03611.1"/>
    </source>
</evidence>
<feature type="transmembrane region" description="Helical" evidence="1">
    <location>
        <begin position="12"/>
        <end position="30"/>
    </location>
</feature>
<evidence type="ECO:0000313" key="4">
    <source>
        <dbReference type="Proteomes" id="UP000175993"/>
    </source>
</evidence>
<proteinExistence type="predicted"/>
<evidence type="ECO:0000259" key="2">
    <source>
        <dbReference type="Pfam" id="PF01757"/>
    </source>
</evidence>
<feature type="transmembrane region" description="Helical" evidence="1">
    <location>
        <begin position="262"/>
        <end position="280"/>
    </location>
</feature>
<protein>
    <submittedName>
        <fullName evidence="3">Acyltransferase family protein</fullName>
    </submittedName>
</protein>
<gene>
    <name evidence="3" type="ORF">BBI04_002065</name>
</gene>
<keyword evidence="1" id="KW-1133">Transmembrane helix</keyword>
<dbReference type="RefSeq" id="WP_081344169.1">
    <property type="nucleotide sequence ID" value="NZ_CP118259.1"/>
</dbReference>
<feature type="transmembrane region" description="Helical" evidence="1">
    <location>
        <begin position="82"/>
        <end position="102"/>
    </location>
</feature>
<dbReference type="EMBL" id="MBEV02000001">
    <property type="protein sequence ID" value="MUP03611.1"/>
    <property type="molecule type" value="Genomic_DNA"/>
</dbReference>
<keyword evidence="1" id="KW-0472">Membrane</keyword>
<reference evidence="3 4" key="1">
    <citation type="submission" date="2019-11" db="EMBL/GenBank/DDBJ databases">
        <title>Whole-genome sequencing of Allorhizobium vitis.</title>
        <authorList>
            <person name="Gan H.M."/>
            <person name="Savka M.A."/>
        </authorList>
    </citation>
    <scope>NUCLEOTIDE SEQUENCE [LARGE SCALE GENOMIC DNA]</scope>
    <source>
        <strain evidence="3 4">AB4</strain>
    </source>
</reference>
<dbReference type="GO" id="GO:0016746">
    <property type="term" value="F:acyltransferase activity"/>
    <property type="evidence" value="ECO:0007669"/>
    <property type="project" value="UniProtKB-KW"/>
</dbReference>
<dbReference type="AlphaFoldDB" id="A0ABD6GA96"/>
<feature type="transmembrane region" description="Helical" evidence="1">
    <location>
        <begin position="171"/>
        <end position="191"/>
    </location>
</feature>
<feature type="domain" description="Acyltransferase 3" evidence="2">
    <location>
        <begin position="4"/>
        <end position="369"/>
    </location>
</feature>
<feature type="transmembrane region" description="Helical" evidence="1">
    <location>
        <begin position="147"/>
        <end position="166"/>
    </location>
</feature>
<dbReference type="InterPro" id="IPR002656">
    <property type="entry name" value="Acyl_transf_3_dom"/>
</dbReference>
<feature type="transmembrane region" description="Helical" evidence="1">
    <location>
        <begin position="352"/>
        <end position="372"/>
    </location>
</feature>
<accession>A0ABD6GA96</accession>
<feature type="transmembrane region" description="Helical" evidence="1">
    <location>
        <begin position="301"/>
        <end position="322"/>
    </location>
</feature>
<keyword evidence="3" id="KW-0012">Acyltransferase</keyword>
<name>A0ABD6GA96_AGRVI</name>